<organism evidence="1 2">
    <name type="scientific">Xenopus laevis</name>
    <name type="common">African clawed frog</name>
    <dbReference type="NCBI Taxonomy" id="8355"/>
    <lineage>
        <taxon>Eukaryota</taxon>
        <taxon>Metazoa</taxon>
        <taxon>Chordata</taxon>
        <taxon>Craniata</taxon>
        <taxon>Vertebrata</taxon>
        <taxon>Euteleostomi</taxon>
        <taxon>Amphibia</taxon>
        <taxon>Batrachia</taxon>
        <taxon>Anura</taxon>
        <taxon>Pipoidea</taxon>
        <taxon>Pipidae</taxon>
        <taxon>Xenopodinae</taxon>
        <taxon>Xenopus</taxon>
        <taxon>Xenopus</taxon>
    </lineage>
</organism>
<name>A0A974C5V9_XENLA</name>
<sequence length="69" mass="7583">MDTTLSIKKRGVCYRGNRKAGGAYYNFRPHVIFCSGVGDSDGSLNPPSPTTPILISIRGKRRIRKGLKC</sequence>
<accession>A0A974C5V9</accession>
<proteinExistence type="predicted"/>
<dbReference type="AlphaFoldDB" id="A0A974C5V9"/>
<evidence type="ECO:0000313" key="1">
    <source>
        <dbReference type="EMBL" id="OCT67073.1"/>
    </source>
</evidence>
<reference evidence="2" key="1">
    <citation type="journal article" date="2016" name="Nature">
        <title>Genome evolution in the allotetraploid frog Xenopus laevis.</title>
        <authorList>
            <person name="Session A.M."/>
            <person name="Uno Y."/>
            <person name="Kwon T."/>
            <person name="Chapman J.A."/>
            <person name="Toyoda A."/>
            <person name="Takahashi S."/>
            <person name="Fukui A."/>
            <person name="Hikosaka A."/>
            <person name="Suzuki A."/>
            <person name="Kondo M."/>
            <person name="van Heeringen S.J."/>
            <person name="Quigley I."/>
            <person name="Heinz S."/>
            <person name="Ogino H."/>
            <person name="Ochi H."/>
            <person name="Hellsten U."/>
            <person name="Lyons J.B."/>
            <person name="Simakov O."/>
            <person name="Putnam N."/>
            <person name="Stites J."/>
            <person name="Kuroki Y."/>
            <person name="Tanaka T."/>
            <person name="Michiue T."/>
            <person name="Watanabe M."/>
            <person name="Bogdanovic O."/>
            <person name="Lister R."/>
            <person name="Georgiou G."/>
            <person name="Paranjpe S.S."/>
            <person name="van Kruijsbergen I."/>
            <person name="Shu S."/>
            <person name="Carlson J."/>
            <person name="Kinoshita T."/>
            <person name="Ohta Y."/>
            <person name="Mawaribuchi S."/>
            <person name="Jenkins J."/>
            <person name="Grimwood J."/>
            <person name="Schmutz J."/>
            <person name="Mitros T."/>
            <person name="Mozaffari S.V."/>
            <person name="Suzuki Y."/>
            <person name="Haramoto Y."/>
            <person name="Yamamoto T.S."/>
            <person name="Takagi C."/>
            <person name="Heald R."/>
            <person name="Miller K."/>
            <person name="Haudenschild C."/>
            <person name="Kitzman J."/>
            <person name="Nakayama T."/>
            <person name="Izutsu Y."/>
            <person name="Robert J."/>
            <person name="Fortriede J."/>
            <person name="Burns K."/>
            <person name="Lotay V."/>
            <person name="Karimi K."/>
            <person name="Yasuoka Y."/>
            <person name="Dichmann D.S."/>
            <person name="Flajnik M.F."/>
            <person name="Houston D.W."/>
            <person name="Shendure J."/>
            <person name="DuPasquier L."/>
            <person name="Vize P.D."/>
            <person name="Zorn A.M."/>
            <person name="Ito M."/>
            <person name="Marcotte E.M."/>
            <person name="Wallingford J.B."/>
            <person name="Ito Y."/>
            <person name="Asashima M."/>
            <person name="Ueno N."/>
            <person name="Matsuda Y."/>
            <person name="Veenstra G.J."/>
            <person name="Fujiyama A."/>
            <person name="Harland R.M."/>
            <person name="Taira M."/>
            <person name="Rokhsar D.S."/>
        </authorList>
    </citation>
    <scope>NUCLEOTIDE SEQUENCE [LARGE SCALE GENOMIC DNA]</scope>
    <source>
        <strain evidence="2">J</strain>
    </source>
</reference>
<gene>
    <name evidence="1" type="ORF">XELAEV_18038354mg</name>
</gene>
<protein>
    <submittedName>
        <fullName evidence="1">Uncharacterized protein</fullName>
    </submittedName>
</protein>
<dbReference type="Proteomes" id="UP000694892">
    <property type="component" value="Chromosome 8L"/>
</dbReference>
<evidence type="ECO:0000313" key="2">
    <source>
        <dbReference type="Proteomes" id="UP000694892"/>
    </source>
</evidence>
<dbReference type="EMBL" id="CM004480">
    <property type="protein sequence ID" value="OCT67073.1"/>
    <property type="molecule type" value="Genomic_DNA"/>
</dbReference>